<dbReference type="OrthoDB" id="706854at2"/>
<keyword evidence="2" id="KW-1185">Reference proteome</keyword>
<reference evidence="1 2" key="1">
    <citation type="submission" date="2018-06" db="EMBL/GenBank/DDBJ databases">
        <title>Pedobacter endophyticus sp. nov., an endophytic bacterium isolated from a leaf of Triticum aestivum.</title>
        <authorList>
            <person name="Zhang L."/>
        </authorList>
    </citation>
    <scope>NUCLEOTIDE SEQUENCE [LARGE SCALE GENOMIC DNA]</scope>
    <source>
        <strain evidence="1 2">CM134L-2</strain>
    </source>
</reference>
<gene>
    <name evidence="1" type="ORF">DPV69_03045</name>
</gene>
<dbReference type="AlphaFoldDB" id="A0A443Z1F8"/>
<dbReference type="RefSeq" id="WP_128353280.1">
    <property type="nucleotide sequence ID" value="NZ_SAYW01000001.1"/>
</dbReference>
<proteinExistence type="predicted"/>
<dbReference type="PROSITE" id="PS51257">
    <property type="entry name" value="PROKAR_LIPOPROTEIN"/>
    <property type="match status" value="1"/>
</dbReference>
<protein>
    <recommendedName>
        <fullName evidence="3">Lipoprotein</fullName>
    </recommendedName>
</protein>
<comment type="caution">
    <text evidence="1">The sequence shown here is derived from an EMBL/GenBank/DDBJ whole genome shotgun (WGS) entry which is preliminary data.</text>
</comment>
<evidence type="ECO:0008006" key="3">
    <source>
        <dbReference type="Google" id="ProtNLM"/>
    </source>
</evidence>
<sequence length="180" mass="20459">MKPLYFLTILIGIALLTGCAASLKQPQRTDMLQMKSLSAFNGVYQNIGTTKSNGTYNTLWYHLTSIGQTDTTTFPNATITLFALDDEKIRATWEAKGNASKSIEIKGKFKNGYFVAKPKRSAIPIPLIYGEFKNRQVQLSLNQDNSLHLDQLHNEWGWVFLFLANNDTNTFNNYQKIREQ</sequence>
<organism evidence="1 2">
    <name type="scientific">Pedobacter chitinilyticus</name>
    <dbReference type="NCBI Taxonomy" id="2233776"/>
    <lineage>
        <taxon>Bacteria</taxon>
        <taxon>Pseudomonadati</taxon>
        <taxon>Bacteroidota</taxon>
        <taxon>Sphingobacteriia</taxon>
        <taxon>Sphingobacteriales</taxon>
        <taxon>Sphingobacteriaceae</taxon>
        <taxon>Pedobacter</taxon>
    </lineage>
</organism>
<evidence type="ECO:0000313" key="1">
    <source>
        <dbReference type="EMBL" id="RWU10335.1"/>
    </source>
</evidence>
<name>A0A443Z1F8_9SPHI</name>
<evidence type="ECO:0000313" key="2">
    <source>
        <dbReference type="Proteomes" id="UP000284120"/>
    </source>
</evidence>
<dbReference type="Proteomes" id="UP000284120">
    <property type="component" value="Unassembled WGS sequence"/>
</dbReference>
<accession>A0A443Z1F8</accession>
<dbReference type="EMBL" id="SAYW01000001">
    <property type="protein sequence ID" value="RWU10335.1"/>
    <property type="molecule type" value="Genomic_DNA"/>
</dbReference>